<dbReference type="Gene3D" id="3.30.160.60">
    <property type="entry name" value="Classic Zinc Finger"/>
    <property type="match status" value="1"/>
</dbReference>
<accession>A0AAV0YXJ9</accession>
<dbReference type="GO" id="GO:0008270">
    <property type="term" value="F:zinc ion binding"/>
    <property type="evidence" value="ECO:0007669"/>
    <property type="project" value="UniProtKB-KW"/>
</dbReference>
<feature type="domain" description="C2H2-type" evidence="2">
    <location>
        <begin position="45"/>
        <end position="72"/>
    </location>
</feature>
<proteinExistence type="predicted"/>
<dbReference type="InterPro" id="IPR044299">
    <property type="entry name" value="GIS3/ZFP5/ZFP6"/>
</dbReference>
<dbReference type="InterPro" id="IPR013087">
    <property type="entry name" value="Znf_C2H2_type"/>
</dbReference>
<dbReference type="GO" id="GO:0003700">
    <property type="term" value="F:DNA-binding transcription factor activity"/>
    <property type="evidence" value="ECO:0007669"/>
    <property type="project" value="TreeGrafter"/>
</dbReference>
<keyword evidence="4" id="KW-1185">Reference proteome</keyword>
<evidence type="ECO:0000313" key="4">
    <source>
        <dbReference type="Proteomes" id="UP001157006"/>
    </source>
</evidence>
<name>A0AAV0YXJ9_VICFA</name>
<dbReference type="PANTHER" id="PTHR46353">
    <property type="entry name" value="ZINC FINGER PROTEIN 5"/>
    <property type="match status" value="1"/>
</dbReference>
<dbReference type="PROSITE" id="PS50157">
    <property type="entry name" value="ZINC_FINGER_C2H2_2"/>
    <property type="match status" value="1"/>
</dbReference>
<organism evidence="3 4">
    <name type="scientific">Vicia faba</name>
    <name type="common">Broad bean</name>
    <name type="synonym">Faba vulgaris</name>
    <dbReference type="NCBI Taxonomy" id="3906"/>
    <lineage>
        <taxon>Eukaryota</taxon>
        <taxon>Viridiplantae</taxon>
        <taxon>Streptophyta</taxon>
        <taxon>Embryophyta</taxon>
        <taxon>Tracheophyta</taxon>
        <taxon>Spermatophyta</taxon>
        <taxon>Magnoliopsida</taxon>
        <taxon>eudicotyledons</taxon>
        <taxon>Gunneridae</taxon>
        <taxon>Pentapetalae</taxon>
        <taxon>rosids</taxon>
        <taxon>fabids</taxon>
        <taxon>Fabales</taxon>
        <taxon>Fabaceae</taxon>
        <taxon>Papilionoideae</taxon>
        <taxon>50 kb inversion clade</taxon>
        <taxon>NPAAA clade</taxon>
        <taxon>Hologalegina</taxon>
        <taxon>IRL clade</taxon>
        <taxon>Fabeae</taxon>
        <taxon>Vicia</taxon>
    </lineage>
</organism>
<sequence>MSSTSSKNPIDNNEDKPPSLSLPTLKLFGFSLTPSNTLSFNNKRFRCYFCRREFTNSQALGGHQNAHKRERQRAHFLSILPHHQRFVASSSYHPMIAQHGAPRAVFFHPRRSPGAIWERQAYEEGPNEVHFDAGASRNNGQVHNNIIDGDVDLNLSLACVPINSKDK</sequence>
<dbReference type="PANTHER" id="PTHR46353:SF23">
    <property type="entry name" value="C2H2 ZINC FINGER-CONTAINING PROTEIN-RELATED"/>
    <property type="match status" value="1"/>
</dbReference>
<evidence type="ECO:0000256" key="1">
    <source>
        <dbReference type="PROSITE-ProRule" id="PRU00042"/>
    </source>
</evidence>
<gene>
    <name evidence="3" type="ORF">VFH_I430080</name>
</gene>
<dbReference type="GO" id="GO:0000976">
    <property type="term" value="F:transcription cis-regulatory region binding"/>
    <property type="evidence" value="ECO:0007669"/>
    <property type="project" value="TreeGrafter"/>
</dbReference>
<dbReference type="InterPro" id="IPR036236">
    <property type="entry name" value="Znf_C2H2_sf"/>
</dbReference>
<dbReference type="AlphaFoldDB" id="A0AAV0YXJ9"/>
<protein>
    <recommendedName>
        <fullName evidence="2">C2H2-type domain-containing protein</fullName>
    </recommendedName>
</protein>
<dbReference type="GO" id="GO:0010090">
    <property type="term" value="P:trichome morphogenesis"/>
    <property type="evidence" value="ECO:0007669"/>
    <property type="project" value="InterPro"/>
</dbReference>
<dbReference type="GO" id="GO:0005634">
    <property type="term" value="C:nucleus"/>
    <property type="evidence" value="ECO:0007669"/>
    <property type="project" value="TreeGrafter"/>
</dbReference>
<evidence type="ECO:0000259" key="2">
    <source>
        <dbReference type="PROSITE" id="PS50157"/>
    </source>
</evidence>
<dbReference type="GO" id="GO:0009740">
    <property type="term" value="P:gibberellic acid mediated signaling pathway"/>
    <property type="evidence" value="ECO:0007669"/>
    <property type="project" value="TreeGrafter"/>
</dbReference>
<keyword evidence="1" id="KW-0479">Metal-binding</keyword>
<keyword evidence="1" id="KW-0863">Zinc-finger</keyword>
<dbReference type="PROSITE" id="PS00028">
    <property type="entry name" value="ZINC_FINGER_C2H2_1"/>
    <property type="match status" value="1"/>
</dbReference>
<reference evidence="3 4" key="1">
    <citation type="submission" date="2023-01" db="EMBL/GenBank/DDBJ databases">
        <authorList>
            <person name="Kreplak J."/>
        </authorList>
    </citation>
    <scope>NUCLEOTIDE SEQUENCE [LARGE SCALE GENOMIC DNA]</scope>
</reference>
<dbReference type="GO" id="GO:0009736">
    <property type="term" value="P:cytokinin-activated signaling pathway"/>
    <property type="evidence" value="ECO:0007669"/>
    <property type="project" value="TreeGrafter"/>
</dbReference>
<evidence type="ECO:0000313" key="3">
    <source>
        <dbReference type="EMBL" id="CAI8590197.1"/>
    </source>
</evidence>
<keyword evidence="1" id="KW-0862">Zinc</keyword>
<dbReference type="Proteomes" id="UP001157006">
    <property type="component" value="Chromosome 1L"/>
</dbReference>
<dbReference type="SUPFAM" id="SSF57667">
    <property type="entry name" value="beta-beta-alpha zinc fingers"/>
    <property type="match status" value="1"/>
</dbReference>
<dbReference type="EMBL" id="OX451736">
    <property type="protein sequence ID" value="CAI8590197.1"/>
    <property type="molecule type" value="Genomic_DNA"/>
</dbReference>